<reference evidence="1 2" key="1">
    <citation type="submission" date="2019-01" db="EMBL/GenBank/DDBJ databases">
        <authorList>
            <person name="Sayadi A."/>
        </authorList>
    </citation>
    <scope>NUCLEOTIDE SEQUENCE [LARGE SCALE GENOMIC DNA]</scope>
</reference>
<keyword evidence="2" id="KW-1185">Reference proteome</keyword>
<dbReference type="EMBL" id="CAACVG010014502">
    <property type="protein sequence ID" value="VEN63291.1"/>
    <property type="molecule type" value="Genomic_DNA"/>
</dbReference>
<organism evidence="1 2">
    <name type="scientific">Callosobruchus maculatus</name>
    <name type="common">Southern cowpea weevil</name>
    <name type="synonym">Pulse bruchid</name>
    <dbReference type="NCBI Taxonomy" id="64391"/>
    <lineage>
        <taxon>Eukaryota</taxon>
        <taxon>Metazoa</taxon>
        <taxon>Ecdysozoa</taxon>
        <taxon>Arthropoda</taxon>
        <taxon>Hexapoda</taxon>
        <taxon>Insecta</taxon>
        <taxon>Pterygota</taxon>
        <taxon>Neoptera</taxon>
        <taxon>Endopterygota</taxon>
        <taxon>Coleoptera</taxon>
        <taxon>Polyphaga</taxon>
        <taxon>Cucujiformia</taxon>
        <taxon>Chrysomeloidea</taxon>
        <taxon>Chrysomelidae</taxon>
        <taxon>Bruchinae</taxon>
        <taxon>Bruchini</taxon>
        <taxon>Callosobruchus</taxon>
    </lineage>
</organism>
<gene>
    <name evidence="1" type="ORF">CALMAC_LOCUS20154</name>
</gene>
<dbReference type="AlphaFoldDB" id="A0A653DVD2"/>
<sequence>TEPIRHLGSFSDVIVAPYFSKLCHAHTCLLNVPYPN</sequence>
<feature type="non-terminal residue" evidence="1">
    <location>
        <position position="1"/>
    </location>
</feature>
<evidence type="ECO:0000313" key="2">
    <source>
        <dbReference type="Proteomes" id="UP000410492"/>
    </source>
</evidence>
<name>A0A653DVD2_CALMS</name>
<protein>
    <submittedName>
        <fullName evidence="1">Uncharacterized protein</fullName>
    </submittedName>
</protein>
<evidence type="ECO:0000313" key="1">
    <source>
        <dbReference type="EMBL" id="VEN63291.1"/>
    </source>
</evidence>
<proteinExistence type="predicted"/>
<accession>A0A653DVD2</accession>
<dbReference type="Proteomes" id="UP000410492">
    <property type="component" value="Unassembled WGS sequence"/>
</dbReference>